<evidence type="ECO:0000256" key="3">
    <source>
        <dbReference type="ARBA" id="ARBA00022692"/>
    </source>
</evidence>
<evidence type="ECO:0000313" key="8">
    <source>
        <dbReference type="EMBL" id="MBO1265948.1"/>
    </source>
</evidence>
<keyword evidence="9" id="KW-1185">Reference proteome</keyword>
<feature type="transmembrane region" description="Helical" evidence="7">
    <location>
        <begin position="21"/>
        <end position="51"/>
    </location>
</feature>
<organism evidence="8 9">
    <name type="scientific">Proteiniclasticum aestuarii</name>
    <dbReference type="NCBI Taxonomy" id="2817862"/>
    <lineage>
        <taxon>Bacteria</taxon>
        <taxon>Bacillati</taxon>
        <taxon>Bacillota</taxon>
        <taxon>Clostridia</taxon>
        <taxon>Eubacteriales</taxon>
        <taxon>Clostridiaceae</taxon>
        <taxon>Proteiniclasticum</taxon>
    </lineage>
</organism>
<dbReference type="PANTHER" id="PTHR30213">
    <property type="entry name" value="INNER MEMBRANE PROTEIN YHJD"/>
    <property type="match status" value="1"/>
</dbReference>
<accession>A0A939KK81</accession>
<protein>
    <submittedName>
        <fullName evidence="8">YihY/virulence factor BrkB family protein</fullName>
    </submittedName>
</protein>
<dbReference type="PIRSF" id="PIRSF035875">
    <property type="entry name" value="RNase_BN"/>
    <property type="match status" value="1"/>
</dbReference>
<dbReference type="RefSeq" id="WP_207600463.1">
    <property type="nucleotide sequence ID" value="NZ_JAFNJU010000010.1"/>
</dbReference>
<evidence type="ECO:0000256" key="2">
    <source>
        <dbReference type="ARBA" id="ARBA00022475"/>
    </source>
</evidence>
<dbReference type="Proteomes" id="UP000664218">
    <property type="component" value="Unassembled WGS sequence"/>
</dbReference>
<evidence type="ECO:0000256" key="6">
    <source>
        <dbReference type="SAM" id="MobiDB-lite"/>
    </source>
</evidence>
<name>A0A939KK81_9CLOT</name>
<feature type="transmembrane region" description="Helical" evidence="7">
    <location>
        <begin position="202"/>
        <end position="225"/>
    </location>
</feature>
<keyword evidence="5 7" id="KW-0472">Membrane</keyword>
<reference evidence="8" key="1">
    <citation type="submission" date="2021-03" db="EMBL/GenBank/DDBJ databases">
        <title>Proteiniclasticum marinus sp. nov., isolated from tidal flat sediment.</title>
        <authorList>
            <person name="Namirimu T."/>
            <person name="Yang J.-A."/>
            <person name="Yang S.-H."/>
            <person name="Kim Y.-J."/>
            <person name="Kwon K.K."/>
        </authorList>
    </citation>
    <scope>NUCLEOTIDE SEQUENCE</scope>
    <source>
        <strain evidence="8">SCR006</strain>
    </source>
</reference>
<feature type="transmembrane region" description="Helical" evidence="7">
    <location>
        <begin position="169"/>
        <end position="190"/>
    </location>
</feature>
<evidence type="ECO:0000313" key="9">
    <source>
        <dbReference type="Proteomes" id="UP000664218"/>
    </source>
</evidence>
<dbReference type="InterPro" id="IPR017039">
    <property type="entry name" value="Virul_fac_BrkB"/>
</dbReference>
<keyword evidence="3 7" id="KW-0812">Transmembrane</keyword>
<feature type="transmembrane region" description="Helical" evidence="7">
    <location>
        <begin position="126"/>
        <end position="149"/>
    </location>
</feature>
<dbReference type="Pfam" id="PF03631">
    <property type="entry name" value="Virul_fac_BrkB"/>
    <property type="match status" value="1"/>
</dbReference>
<comment type="subcellular location">
    <subcellularLocation>
        <location evidence="1">Cell membrane</location>
        <topology evidence="1">Multi-pass membrane protein</topology>
    </subcellularLocation>
</comment>
<dbReference type="AlphaFoldDB" id="A0A939KK81"/>
<dbReference type="GO" id="GO:0005886">
    <property type="term" value="C:plasma membrane"/>
    <property type="evidence" value="ECO:0007669"/>
    <property type="project" value="UniProtKB-SubCell"/>
</dbReference>
<evidence type="ECO:0000256" key="5">
    <source>
        <dbReference type="ARBA" id="ARBA00023136"/>
    </source>
</evidence>
<evidence type="ECO:0000256" key="7">
    <source>
        <dbReference type="SAM" id="Phobius"/>
    </source>
</evidence>
<sequence>MNKSLAFMKGFLDKIKREDSIAYAYQLTYGLLLSIFPFLIFIMTLIAYLGLDTSYVLNLLRTSFPEEIYKLISGPVVDLVQNQRGGLLSASVFAAVYTSSGGFRAFMKGMNKSMGFKNNRGILYKYVISIVWVILLATTILLALVGIVFGKQILDLITSYFPHFPAAGLIEVLRIIVPVALLFGILSLVYMFIPIRNIRFKYAFPGAVFSTLLWITVTFLFQFYINNFANYSRFYGTLGAVIGLLLWLSLTSIIMILGSSLNSYLIEVRGAEHPFIRKKGGNQNQNEEKEQKEAEESSLTMAERKFKALKERFQKTLETKEDSEDQ</sequence>
<dbReference type="PANTHER" id="PTHR30213:SF0">
    <property type="entry name" value="UPF0761 MEMBRANE PROTEIN YIHY"/>
    <property type="match status" value="1"/>
</dbReference>
<proteinExistence type="predicted"/>
<gene>
    <name evidence="8" type="ORF">J3A84_12990</name>
</gene>
<dbReference type="NCBIfam" id="TIGR00765">
    <property type="entry name" value="yihY_not_rbn"/>
    <property type="match status" value="1"/>
</dbReference>
<keyword evidence="4 7" id="KW-1133">Transmembrane helix</keyword>
<dbReference type="EMBL" id="JAFNJU010000010">
    <property type="protein sequence ID" value="MBO1265948.1"/>
    <property type="molecule type" value="Genomic_DNA"/>
</dbReference>
<comment type="caution">
    <text evidence="8">The sequence shown here is derived from an EMBL/GenBank/DDBJ whole genome shotgun (WGS) entry which is preliminary data.</text>
</comment>
<keyword evidence="2" id="KW-1003">Cell membrane</keyword>
<evidence type="ECO:0000256" key="4">
    <source>
        <dbReference type="ARBA" id="ARBA00022989"/>
    </source>
</evidence>
<feature type="transmembrane region" description="Helical" evidence="7">
    <location>
        <begin position="237"/>
        <end position="257"/>
    </location>
</feature>
<feature type="compositionally biased region" description="Basic and acidic residues" evidence="6">
    <location>
        <begin position="286"/>
        <end position="295"/>
    </location>
</feature>
<evidence type="ECO:0000256" key="1">
    <source>
        <dbReference type="ARBA" id="ARBA00004651"/>
    </source>
</evidence>
<feature type="transmembrane region" description="Helical" evidence="7">
    <location>
        <begin position="87"/>
        <end position="106"/>
    </location>
</feature>
<feature type="region of interest" description="Disordered" evidence="6">
    <location>
        <begin position="277"/>
        <end position="299"/>
    </location>
</feature>